<dbReference type="EMBL" id="JBHSQO010000014">
    <property type="protein sequence ID" value="MFC6090890.1"/>
    <property type="molecule type" value="Genomic_DNA"/>
</dbReference>
<reference evidence="4" key="1">
    <citation type="journal article" date="2019" name="Int. J. Syst. Evol. Microbiol.">
        <title>The Global Catalogue of Microorganisms (GCM) 10K type strain sequencing project: providing services to taxonomists for standard genome sequencing and annotation.</title>
        <authorList>
            <consortium name="The Broad Institute Genomics Platform"/>
            <consortium name="The Broad Institute Genome Sequencing Center for Infectious Disease"/>
            <person name="Wu L."/>
            <person name="Ma J."/>
        </authorList>
    </citation>
    <scope>NUCLEOTIDE SEQUENCE [LARGE SCALE GENOMIC DNA]</scope>
    <source>
        <strain evidence="4">CGMCC 4.7246</strain>
    </source>
</reference>
<feature type="transmembrane region" description="Helical" evidence="2">
    <location>
        <begin position="12"/>
        <end position="35"/>
    </location>
</feature>
<sequence length="97" mass="10274">MTIVGITAPFETWFGVWLVSLLVIGGLVLAGAVRLTRSRRFARLRADLVDLGHPATIPPKHRRGGRRQGPGPAKGGVDAGRPSAGVDTTDRRPARAA</sequence>
<dbReference type="RefSeq" id="WP_380637090.1">
    <property type="nucleotide sequence ID" value="NZ_JBHSQO010000014.1"/>
</dbReference>
<organism evidence="3 4">
    <name type="scientific">Saccharothrix lopnurensis</name>
    <dbReference type="NCBI Taxonomy" id="1670621"/>
    <lineage>
        <taxon>Bacteria</taxon>
        <taxon>Bacillati</taxon>
        <taxon>Actinomycetota</taxon>
        <taxon>Actinomycetes</taxon>
        <taxon>Pseudonocardiales</taxon>
        <taxon>Pseudonocardiaceae</taxon>
        <taxon>Saccharothrix</taxon>
    </lineage>
</organism>
<keyword evidence="2" id="KW-0472">Membrane</keyword>
<feature type="region of interest" description="Disordered" evidence="1">
    <location>
        <begin position="53"/>
        <end position="97"/>
    </location>
</feature>
<feature type="compositionally biased region" description="Basic and acidic residues" evidence="1">
    <location>
        <begin position="88"/>
        <end position="97"/>
    </location>
</feature>
<keyword evidence="2" id="KW-1133">Transmembrane helix</keyword>
<keyword evidence="4" id="KW-1185">Reference proteome</keyword>
<evidence type="ECO:0000256" key="1">
    <source>
        <dbReference type="SAM" id="MobiDB-lite"/>
    </source>
</evidence>
<proteinExistence type="predicted"/>
<name>A0ABW1P727_9PSEU</name>
<gene>
    <name evidence="3" type="ORF">ACFP3R_16545</name>
</gene>
<evidence type="ECO:0000256" key="2">
    <source>
        <dbReference type="SAM" id="Phobius"/>
    </source>
</evidence>
<protein>
    <recommendedName>
        <fullName evidence="5">LPXTG-motif cell wall-anchored protein</fullName>
    </recommendedName>
</protein>
<comment type="caution">
    <text evidence="3">The sequence shown here is derived from an EMBL/GenBank/DDBJ whole genome shotgun (WGS) entry which is preliminary data.</text>
</comment>
<evidence type="ECO:0008006" key="5">
    <source>
        <dbReference type="Google" id="ProtNLM"/>
    </source>
</evidence>
<evidence type="ECO:0000313" key="4">
    <source>
        <dbReference type="Proteomes" id="UP001596220"/>
    </source>
</evidence>
<accession>A0ABW1P727</accession>
<keyword evidence="2" id="KW-0812">Transmembrane</keyword>
<evidence type="ECO:0000313" key="3">
    <source>
        <dbReference type="EMBL" id="MFC6090890.1"/>
    </source>
</evidence>
<dbReference type="Proteomes" id="UP001596220">
    <property type="component" value="Unassembled WGS sequence"/>
</dbReference>